<proteinExistence type="predicted"/>
<organism evidence="2 3">
    <name type="scientific">Cordyceps javanica</name>
    <dbReference type="NCBI Taxonomy" id="43265"/>
    <lineage>
        <taxon>Eukaryota</taxon>
        <taxon>Fungi</taxon>
        <taxon>Dikarya</taxon>
        <taxon>Ascomycota</taxon>
        <taxon>Pezizomycotina</taxon>
        <taxon>Sordariomycetes</taxon>
        <taxon>Hypocreomycetidae</taxon>
        <taxon>Hypocreales</taxon>
        <taxon>Cordycipitaceae</taxon>
        <taxon>Cordyceps</taxon>
    </lineage>
</organism>
<gene>
    <name evidence="2" type="ORF">IF1G_10604</name>
</gene>
<evidence type="ECO:0000256" key="1">
    <source>
        <dbReference type="SAM" id="MobiDB-lite"/>
    </source>
</evidence>
<dbReference type="EMBL" id="SPUK01000024">
    <property type="protein sequence ID" value="TQV90652.1"/>
    <property type="molecule type" value="Genomic_DNA"/>
</dbReference>
<keyword evidence="3" id="KW-1185">Reference proteome</keyword>
<comment type="caution">
    <text evidence="2">The sequence shown here is derived from an EMBL/GenBank/DDBJ whole genome shotgun (WGS) entry which is preliminary data.</text>
</comment>
<reference evidence="2 3" key="1">
    <citation type="journal article" date="2019" name="Appl. Microbiol. Biotechnol.">
        <title>Genome sequence of Isaria javanica and comparative genome analysis insights into family S53 peptidase evolution in fungal entomopathogens.</title>
        <authorList>
            <person name="Lin R."/>
            <person name="Zhang X."/>
            <person name="Xin B."/>
            <person name="Zou M."/>
            <person name="Gao Y."/>
            <person name="Qin F."/>
            <person name="Hu Q."/>
            <person name="Xie B."/>
            <person name="Cheng X."/>
        </authorList>
    </citation>
    <scope>NUCLEOTIDE SEQUENCE [LARGE SCALE GENOMIC DNA]</scope>
    <source>
        <strain evidence="2 3">IJ1G</strain>
    </source>
</reference>
<evidence type="ECO:0000313" key="3">
    <source>
        <dbReference type="Proteomes" id="UP000315783"/>
    </source>
</evidence>
<protein>
    <submittedName>
        <fullName evidence="2">Uncharacterized protein</fullName>
    </submittedName>
</protein>
<evidence type="ECO:0000313" key="2">
    <source>
        <dbReference type="EMBL" id="TQV90652.1"/>
    </source>
</evidence>
<dbReference type="Proteomes" id="UP000315783">
    <property type="component" value="Unassembled WGS sequence"/>
</dbReference>
<dbReference type="AlphaFoldDB" id="A0A545UMG7"/>
<feature type="region of interest" description="Disordered" evidence="1">
    <location>
        <begin position="54"/>
        <end position="89"/>
    </location>
</feature>
<name>A0A545UMG7_9HYPO</name>
<accession>A0A545UMG7</accession>
<sequence length="89" mass="9429">MPGGVSILDSIAGFRLVHSDLVACDTFFLSSFLFFTLLFSSSFPELHQHFPCQPPGARQGTVRGTEEAGAWHGRPGPGGGGPLRSVKGQ</sequence>